<dbReference type="EMBL" id="CM042882">
    <property type="protein sequence ID" value="KAI4380741.1"/>
    <property type="molecule type" value="Genomic_DNA"/>
</dbReference>
<protein>
    <submittedName>
        <fullName evidence="1">Uncharacterized protein</fullName>
    </submittedName>
</protein>
<evidence type="ECO:0000313" key="1">
    <source>
        <dbReference type="EMBL" id="KAI4380741.1"/>
    </source>
</evidence>
<accession>A0ACB9RR95</accession>
<sequence length="141" mass="15989">MGGDKLRNCSFFGHRWFTYMSSIHFSCNNIERPFLWVQSGCCKPPTACGFTYSSPTVWINPANPAADTDCYLWGNDPAQLCYNCNACKAGLLGDLRSEWRKANVILIVVVVVLIWVYIIACCALRNVQTEELFSRYKEGWA</sequence>
<gene>
    <name evidence="1" type="ORF">MLD38_006899</name>
</gene>
<keyword evidence="2" id="KW-1185">Reference proteome</keyword>
<reference evidence="2" key="1">
    <citation type="journal article" date="2023" name="Front. Plant Sci.">
        <title>Chromosomal-level genome assembly of Melastoma candidum provides insights into trichome evolution.</title>
        <authorList>
            <person name="Zhong Y."/>
            <person name="Wu W."/>
            <person name="Sun C."/>
            <person name="Zou P."/>
            <person name="Liu Y."/>
            <person name="Dai S."/>
            <person name="Zhou R."/>
        </authorList>
    </citation>
    <scope>NUCLEOTIDE SEQUENCE [LARGE SCALE GENOMIC DNA]</scope>
</reference>
<organism evidence="1 2">
    <name type="scientific">Melastoma candidum</name>
    <dbReference type="NCBI Taxonomy" id="119954"/>
    <lineage>
        <taxon>Eukaryota</taxon>
        <taxon>Viridiplantae</taxon>
        <taxon>Streptophyta</taxon>
        <taxon>Embryophyta</taxon>
        <taxon>Tracheophyta</taxon>
        <taxon>Spermatophyta</taxon>
        <taxon>Magnoliopsida</taxon>
        <taxon>eudicotyledons</taxon>
        <taxon>Gunneridae</taxon>
        <taxon>Pentapetalae</taxon>
        <taxon>rosids</taxon>
        <taxon>malvids</taxon>
        <taxon>Myrtales</taxon>
        <taxon>Melastomataceae</taxon>
        <taxon>Melastomatoideae</taxon>
        <taxon>Melastomateae</taxon>
        <taxon>Melastoma</taxon>
    </lineage>
</organism>
<dbReference type="Proteomes" id="UP001057402">
    <property type="component" value="Chromosome 3"/>
</dbReference>
<evidence type="ECO:0000313" key="2">
    <source>
        <dbReference type="Proteomes" id="UP001057402"/>
    </source>
</evidence>
<proteinExistence type="predicted"/>
<name>A0ACB9RR95_9MYRT</name>
<comment type="caution">
    <text evidence="1">The sequence shown here is derived from an EMBL/GenBank/DDBJ whole genome shotgun (WGS) entry which is preliminary data.</text>
</comment>